<dbReference type="EMBL" id="CP144373">
    <property type="protein sequence ID" value="XCH46983.1"/>
    <property type="molecule type" value="Genomic_DNA"/>
</dbReference>
<reference evidence="3" key="1">
    <citation type="submission" date="2024-01" db="EMBL/GenBank/DDBJ databases">
        <title>The first autotrophic representatives of the genus Thermodesulfovibrio.</title>
        <authorList>
            <person name="Maltseva A.I."/>
            <person name="Elcheninov A.G."/>
            <person name="Kublanov I.V."/>
            <person name="Lebedinsky A.V."/>
            <person name="Frolov E.N."/>
        </authorList>
    </citation>
    <scope>NUCLEOTIDE SEQUENCE</scope>
    <source>
        <strain evidence="3">3907-1M</strain>
    </source>
</reference>
<dbReference type="KEGG" id="taut:V4D30_01580"/>
<evidence type="ECO:0000256" key="1">
    <source>
        <dbReference type="SAM" id="Phobius"/>
    </source>
</evidence>
<feature type="domain" description="NERD" evidence="2">
    <location>
        <begin position="73"/>
        <end position="192"/>
    </location>
</feature>
<protein>
    <submittedName>
        <fullName evidence="3">Nuclease-related domain-containing protein</fullName>
    </submittedName>
</protein>
<name>A0AAU8GY37_9BACT</name>
<keyword evidence="1" id="KW-1133">Transmembrane helix</keyword>
<dbReference type="InterPro" id="IPR011528">
    <property type="entry name" value="NERD"/>
</dbReference>
<evidence type="ECO:0000259" key="2">
    <source>
        <dbReference type="PROSITE" id="PS50965"/>
    </source>
</evidence>
<dbReference type="AlphaFoldDB" id="A0AAU8GY37"/>
<keyword evidence="1" id="KW-0472">Membrane</keyword>
<dbReference type="PROSITE" id="PS50965">
    <property type="entry name" value="NERD"/>
    <property type="match status" value="1"/>
</dbReference>
<organism evidence="3">
    <name type="scientific">Thermodesulfovibrio autotrophicus</name>
    <dbReference type="NCBI Taxonomy" id="3118333"/>
    <lineage>
        <taxon>Bacteria</taxon>
        <taxon>Pseudomonadati</taxon>
        <taxon>Nitrospirota</taxon>
        <taxon>Thermodesulfovibrionia</taxon>
        <taxon>Thermodesulfovibrionales</taxon>
        <taxon>Thermodesulfovibrionaceae</taxon>
        <taxon>Thermodesulfovibrio</taxon>
    </lineage>
</organism>
<proteinExistence type="predicted"/>
<accession>A0AAU8GY37</accession>
<sequence length="236" mass="26509">MREIVLSSFINESLNKLENSSIQKKLIATLVFFVSVLTFFTPITHVGLVGLIVSVLLFVNSQKVNPRKIRLESGAQGENVLKQTLRRILSDSYTAYYGYQTQSNGDVDCIVVGPKGVILIEVKNHKGTILYEERTGWRCVKTGKKGTYEGFIKNPGKQVTKNYWEIRELLSSYGIDIPVYAVVVFTNPKATLEIKSPTFGYKVLKVEDLQSYIDSLPEKVCPKAIDKAKKAFKCES</sequence>
<feature type="transmembrane region" description="Helical" evidence="1">
    <location>
        <begin position="26"/>
        <end position="59"/>
    </location>
</feature>
<dbReference type="RefSeq" id="WP_353684509.1">
    <property type="nucleotide sequence ID" value="NZ_CP144373.1"/>
</dbReference>
<dbReference type="Pfam" id="PF08378">
    <property type="entry name" value="NERD"/>
    <property type="match status" value="1"/>
</dbReference>
<keyword evidence="1" id="KW-0812">Transmembrane</keyword>
<evidence type="ECO:0000313" key="3">
    <source>
        <dbReference type="EMBL" id="XCH46983.1"/>
    </source>
</evidence>
<gene>
    <name evidence="3" type="ORF">V4D30_01580</name>
</gene>